<evidence type="ECO:0000256" key="4">
    <source>
        <dbReference type="SAM" id="MobiDB-lite"/>
    </source>
</evidence>
<accession>A0A2T9ZD17</accession>
<feature type="region of interest" description="Disordered" evidence="4">
    <location>
        <begin position="113"/>
        <end position="159"/>
    </location>
</feature>
<keyword evidence="2" id="KW-0450">Lipoyl</keyword>
<dbReference type="PROSITE" id="PS00189">
    <property type="entry name" value="LIPOYL"/>
    <property type="match status" value="1"/>
</dbReference>
<dbReference type="PANTHER" id="PTHR23151">
    <property type="entry name" value="DIHYDROLIPOAMIDE ACETYL/SUCCINYL-TRANSFERASE-RELATED"/>
    <property type="match status" value="1"/>
</dbReference>
<feature type="domain" description="Lipoyl-binding" evidence="5">
    <location>
        <begin position="27"/>
        <end position="103"/>
    </location>
</feature>
<feature type="compositionally biased region" description="Low complexity" evidence="4">
    <location>
        <begin position="204"/>
        <end position="216"/>
    </location>
</feature>
<dbReference type="SUPFAM" id="SSF51230">
    <property type="entry name" value="Single hybrid motif"/>
    <property type="match status" value="1"/>
</dbReference>
<name>A0A2T9ZD17_9FUNG</name>
<dbReference type="GO" id="GO:0045254">
    <property type="term" value="C:pyruvate dehydrogenase complex"/>
    <property type="evidence" value="ECO:0007669"/>
    <property type="project" value="InterPro"/>
</dbReference>
<dbReference type="EMBL" id="MBFS01000465">
    <property type="protein sequence ID" value="PVV02437.1"/>
    <property type="molecule type" value="Genomic_DNA"/>
</dbReference>
<protein>
    <recommendedName>
        <fullName evidence="5">Lipoyl-binding domain-containing protein</fullName>
    </recommendedName>
</protein>
<evidence type="ECO:0000256" key="1">
    <source>
        <dbReference type="ARBA" id="ARBA00007317"/>
    </source>
</evidence>
<comment type="similarity">
    <text evidence="1">Belongs to the 2-oxoacid dehydrogenase family.</text>
</comment>
<dbReference type="FunFam" id="2.40.50.100:FF:000010">
    <property type="entry name" value="Acetyltransferase component of pyruvate dehydrogenase complex"/>
    <property type="match status" value="1"/>
</dbReference>
<dbReference type="CDD" id="cd06849">
    <property type="entry name" value="lipoyl_domain"/>
    <property type="match status" value="1"/>
</dbReference>
<gene>
    <name evidence="6" type="ORF">BB560_003112</name>
</gene>
<dbReference type="InterPro" id="IPR000089">
    <property type="entry name" value="Biotin_lipoyl"/>
</dbReference>
<dbReference type="PANTHER" id="PTHR23151:SF82">
    <property type="entry name" value="PYRUVATE DEHYDROGENASE COMPLEX PROTEIN X COMPONENT, MITOCHONDRIAL"/>
    <property type="match status" value="1"/>
</dbReference>
<feature type="compositionally biased region" description="Basic and acidic residues" evidence="4">
    <location>
        <begin position="142"/>
        <end position="151"/>
    </location>
</feature>
<feature type="compositionally biased region" description="Polar residues" evidence="4">
    <location>
        <begin position="130"/>
        <end position="141"/>
    </location>
</feature>
<comment type="caution">
    <text evidence="6">The sequence shown here is derived from an EMBL/GenBank/DDBJ whole genome shotgun (WGS) entry which is preliminary data.</text>
</comment>
<dbReference type="GO" id="GO:0004742">
    <property type="term" value="F:dihydrolipoyllysine-residue acetyltransferase activity"/>
    <property type="evidence" value="ECO:0007669"/>
    <property type="project" value="TreeGrafter"/>
</dbReference>
<dbReference type="InterPro" id="IPR004167">
    <property type="entry name" value="PSBD"/>
</dbReference>
<reference evidence="6 7" key="1">
    <citation type="journal article" date="2018" name="MBio">
        <title>Comparative Genomics Reveals the Core Gene Toolbox for the Fungus-Insect Symbiosis.</title>
        <authorList>
            <person name="Wang Y."/>
            <person name="Stata M."/>
            <person name="Wang W."/>
            <person name="Stajich J.E."/>
            <person name="White M.M."/>
            <person name="Moncalvo J.M."/>
        </authorList>
    </citation>
    <scope>NUCLEOTIDE SEQUENCE [LARGE SCALE GENOMIC DNA]</scope>
    <source>
        <strain evidence="6 7">SC-DP-2</strain>
    </source>
</reference>
<dbReference type="STRING" id="133381.A0A2T9ZD17"/>
<dbReference type="InterPro" id="IPR003016">
    <property type="entry name" value="2-oxoA_DH_lipoyl-BS"/>
</dbReference>
<dbReference type="Proteomes" id="UP000245609">
    <property type="component" value="Unassembled WGS sequence"/>
</dbReference>
<evidence type="ECO:0000256" key="3">
    <source>
        <dbReference type="ARBA" id="ARBA00022946"/>
    </source>
</evidence>
<sequence>MFTRQLSRTAIPAFKRSFSTTARLFEQSEFIMPALSPTMTEGKISSWLVKEGSSFTAGQPLLQIETDKAQMDVEAADDGVVAKILADQNTGTIAIGTTIAIFVEEGDDISSITIPEQTQVKPLEPVETTKPASTEPPASTEKTQKPQEPKKNALGSPMLSPSARYLINAKQISNVDKITGTGHRGHIIKFDVVDFINKGLAEYSKSPQPSSSMASPEILGPNDASKPTSKPAKSTSPKSAPASSTNSLANALYSSTVSNLQKQNFINSISTKAVKAKNLPKVFDAKFGVDMVKQVSNVLLGNKSVKEDSNIALYLTQTDAIVGIPSYIFPVNDVNSQTPEELLSNAARKSKNLKGDTILSVIFNYESQISSDLMGRSVILIGTPFHSTFSNQYYSRNSVLDSALDQLTFAASSNSVKTPAGDIKSKKQSNLAKSVNIYASLDQSVFSASENQTLNKIGSTISNYFA</sequence>
<dbReference type="Pfam" id="PF02817">
    <property type="entry name" value="E3_binding"/>
    <property type="match status" value="1"/>
</dbReference>
<organism evidence="6 7">
    <name type="scientific">Smittium megazygosporum</name>
    <dbReference type="NCBI Taxonomy" id="133381"/>
    <lineage>
        <taxon>Eukaryota</taxon>
        <taxon>Fungi</taxon>
        <taxon>Fungi incertae sedis</taxon>
        <taxon>Zoopagomycota</taxon>
        <taxon>Kickxellomycotina</taxon>
        <taxon>Harpellomycetes</taxon>
        <taxon>Harpellales</taxon>
        <taxon>Legeriomycetaceae</taxon>
        <taxon>Smittium</taxon>
    </lineage>
</organism>
<evidence type="ECO:0000256" key="2">
    <source>
        <dbReference type="ARBA" id="ARBA00022823"/>
    </source>
</evidence>
<keyword evidence="7" id="KW-1185">Reference proteome</keyword>
<keyword evidence="3" id="KW-0809">Transit peptide</keyword>
<evidence type="ECO:0000259" key="5">
    <source>
        <dbReference type="PROSITE" id="PS50968"/>
    </source>
</evidence>
<dbReference type="PROSITE" id="PS50968">
    <property type="entry name" value="BIOTINYL_LIPOYL"/>
    <property type="match status" value="1"/>
</dbReference>
<proteinExistence type="inferred from homology"/>
<dbReference type="Gene3D" id="2.40.50.100">
    <property type="match status" value="1"/>
</dbReference>
<feature type="region of interest" description="Disordered" evidence="4">
    <location>
        <begin position="203"/>
        <end position="245"/>
    </location>
</feature>
<evidence type="ECO:0000313" key="6">
    <source>
        <dbReference type="EMBL" id="PVV02437.1"/>
    </source>
</evidence>
<dbReference type="InterPro" id="IPR011053">
    <property type="entry name" value="Single_hybrid_motif"/>
</dbReference>
<evidence type="ECO:0000313" key="7">
    <source>
        <dbReference type="Proteomes" id="UP000245609"/>
    </source>
</evidence>
<dbReference type="OrthoDB" id="537444at2759"/>
<dbReference type="GO" id="GO:0006086">
    <property type="term" value="P:pyruvate decarboxylation to acetyl-CoA"/>
    <property type="evidence" value="ECO:0007669"/>
    <property type="project" value="InterPro"/>
</dbReference>
<dbReference type="AlphaFoldDB" id="A0A2T9ZD17"/>
<feature type="compositionally biased region" description="Low complexity" evidence="4">
    <location>
        <begin position="224"/>
        <end position="245"/>
    </location>
</feature>
<dbReference type="SUPFAM" id="SSF47005">
    <property type="entry name" value="Peripheral subunit-binding domain of 2-oxo acid dehydrogenase complex"/>
    <property type="match status" value="1"/>
</dbReference>
<dbReference type="InterPro" id="IPR036625">
    <property type="entry name" value="E3-bd_dom_sf"/>
</dbReference>
<dbReference type="InterPro" id="IPR045257">
    <property type="entry name" value="E2/Pdx1"/>
</dbReference>
<dbReference type="Gene3D" id="4.10.320.10">
    <property type="entry name" value="E3-binding domain"/>
    <property type="match status" value="1"/>
</dbReference>
<dbReference type="Pfam" id="PF00364">
    <property type="entry name" value="Biotin_lipoyl"/>
    <property type="match status" value="1"/>
</dbReference>